<evidence type="ECO:0000313" key="1">
    <source>
        <dbReference type="EMBL" id="RUO24755.1"/>
    </source>
</evidence>
<proteinExistence type="predicted"/>
<name>A0ABY0BRR2_9GAMM</name>
<keyword evidence="2" id="KW-1185">Reference proteome</keyword>
<gene>
    <name evidence="1" type="ORF">CWE07_06840</name>
</gene>
<dbReference type="EMBL" id="PIPK01000005">
    <property type="protein sequence ID" value="RUO24755.1"/>
    <property type="molecule type" value="Genomic_DNA"/>
</dbReference>
<evidence type="ECO:0000313" key="2">
    <source>
        <dbReference type="Proteomes" id="UP000287865"/>
    </source>
</evidence>
<comment type="caution">
    <text evidence="1">The sequence shown here is derived from an EMBL/GenBank/DDBJ whole genome shotgun (WGS) entry which is preliminary data.</text>
</comment>
<accession>A0ABY0BRR2</accession>
<organism evidence="1 2">
    <name type="scientific">Aliidiomarina maris</name>
    <dbReference type="NCBI Taxonomy" id="531312"/>
    <lineage>
        <taxon>Bacteria</taxon>
        <taxon>Pseudomonadati</taxon>
        <taxon>Pseudomonadota</taxon>
        <taxon>Gammaproteobacteria</taxon>
        <taxon>Alteromonadales</taxon>
        <taxon>Idiomarinaceae</taxon>
        <taxon>Aliidiomarina</taxon>
    </lineage>
</organism>
<sequence>MGAALVPTAPNTLATSALWRSDSWACTSPRLASTLATGDAIEAGQCVAQSMAARAKLKR</sequence>
<dbReference type="Proteomes" id="UP000287865">
    <property type="component" value="Unassembled WGS sequence"/>
</dbReference>
<protein>
    <submittedName>
        <fullName evidence="1">Uncharacterized protein</fullName>
    </submittedName>
</protein>
<reference evidence="1 2" key="1">
    <citation type="journal article" date="2018" name="Front. Microbiol.">
        <title>Genome-Based Analysis Reveals the Taxonomy and Diversity of the Family Idiomarinaceae.</title>
        <authorList>
            <person name="Liu Y."/>
            <person name="Lai Q."/>
            <person name="Shao Z."/>
        </authorList>
    </citation>
    <scope>NUCLEOTIDE SEQUENCE [LARGE SCALE GENOMIC DNA]</scope>
    <source>
        <strain evidence="1 2">CF12-14</strain>
    </source>
</reference>